<evidence type="ECO:0000313" key="1">
    <source>
        <dbReference type="EMBL" id="QHN41095.1"/>
    </source>
</evidence>
<proteinExistence type="predicted"/>
<protein>
    <submittedName>
        <fullName evidence="1">Uncharacterized protein</fullName>
    </submittedName>
</protein>
<sequence length="46" mass="4896">MASPEITSASGQQFHAVRARVWRLLVMLSALVGVVVCLLLILSSAT</sequence>
<organism evidence="1">
    <name type="scientific">Gordonia amarae</name>
    <dbReference type="NCBI Taxonomy" id="36821"/>
    <lineage>
        <taxon>Bacteria</taxon>
        <taxon>Bacillati</taxon>
        <taxon>Actinomycetota</taxon>
        <taxon>Actinomycetes</taxon>
        <taxon>Mycobacteriales</taxon>
        <taxon>Gordoniaceae</taxon>
        <taxon>Gordonia</taxon>
    </lineage>
</organism>
<dbReference type="EMBL" id="CP045810">
    <property type="protein sequence ID" value="QHN41095.1"/>
    <property type="molecule type" value="Genomic_DNA"/>
</dbReference>
<dbReference type="AlphaFoldDB" id="A0A857KP63"/>
<dbReference type="RefSeq" id="WP_170319148.1">
    <property type="nucleotide sequence ID" value="NZ_CP045804.1"/>
</dbReference>
<name>A0A857KP63_9ACTN</name>
<reference evidence="1" key="1">
    <citation type="journal article" date="2021" name="Nat. Microbiol.">
        <title>Cocultivation of an ultrasmall environmental parasitic bacterium with lytic ability against bacteria associated with wastewater foams.</title>
        <authorList>
            <person name="Batinovic S."/>
            <person name="Rose J.J.A."/>
            <person name="Ratcliffe J."/>
            <person name="Seviour R.J."/>
            <person name="Petrovski S."/>
        </authorList>
    </citation>
    <scope>NUCLEOTIDE SEQUENCE</scope>
    <source>
        <strain evidence="1">CON44</strain>
    </source>
</reference>
<gene>
    <name evidence="1" type="ORF">GII30_19750</name>
</gene>
<accession>A0A857KP63</accession>